<dbReference type="EMBL" id="BQNB010020474">
    <property type="protein sequence ID" value="GJT96361.1"/>
    <property type="molecule type" value="Genomic_DNA"/>
</dbReference>
<feature type="region of interest" description="Disordered" evidence="1">
    <location>
        <begin position="300"/>
        <end position="336"/>
    </location>
</feature>
<proteinExistence type="predicted"/>
<keyword evidence="3" id="KW-1185">Reference proteome</keyword>
<sequence length="336" mass="37693">MVTYLLKPEGSEDFQQIVDFLNTSHIKFALTESPTIYTSLIQQFWQNASTSTLEYGEVEITATIDGQLKTITEASLRIHLKLEDADGISLLPNSKIFEQLALLGPKKTAWEQFSSNIATAIIFLVQFSRVKDQQSHHTPITTPSTSQPPLSSPSRVPTPPHDSPLLGGHTLGSDEGSMTLNELTVLFSQLSTKVTSLEQDLKQTKKVYSNAYIKLIMRVKKLEHQVKSRQPRRRARVVISDTEGDLEDPSKQGRRIVEIDKNPSISLVQYEGTSWIQEDAGIQERTSADTEILLDQEEPTELVEDLGSGEKGEKEISTTNISKFSVHQKECRKEKR</sequence>
<comment type="caution">
    <text evidence="2">The sequence shown here is derived from an EMBL/GenBank/DDBJ whole genome shotgun (WGS) entry which is preliminary data.</text>
</comment>
<organism evidence="2 3">
    <name type="scientific">Tanacetum coccineum</name>
    <dbReference type="NCBI Taxonomy" id="301880"/>
    <lineage>
        <taxon>Eukaryota</taxon>
        <taxon>Viridiplantae</taxon>
        <taxon>Streptophyta</taxon>
        <taxon>Embryophyta</taxon>
        <taxon>Tracheophyta</taxon>
        <taxon>Spermatophyta</taxon>
        <taxon>Magnoliopsida</taxon>
        <taxon>eudicotyledons</taxon>
        <taxon>Gunneridae</taxon>
        <taxon>Pentapetalae</taxon>
        <taxon>asterids</taxon>
        <taxon>campanulids</taxon>
        <taxon>Asterales</taxon>
        <taxon>Asteraceae</taxon>
        <taxon>Asteroideae</taxon>
        <taxon>Anthemideae</taxon>
        <taxon>Anthemidinae</taxon>
        <taxon>Tanacetum</taxon>
    </lineage>
</organism>
<evidence type="ECO:0000313" key="3">
    <source>
        <dbReference type="Proteomes" id="UP001151760"/>
    </source>
</evidence>
<feature type="compositionally biased region" description="Low complexity" evidence="1">
    <location>
        <begin position="138"/>
        <end position="154"/>
    </location>
</feature>
<reference evidence="2" key="2">
    <citation type="submission" date="2022-01" db="EMBL/GenBank/DDBJ databases">
        <authorList>
            <person name="Yamashiro T."/>
            <person name="Shiraishi A."/>
            <person name="Satake H."/>
            <person name="Nakayama K."/>
        </authorList>
    </citation>
    <scope>NUCLEOTIDE SEQUENCE</scope>
</reference>
<evidence type="ECO:0000313" key="2">
    <source>
        <dbReference type="EMBL" id="GJT96361.1"/>
    </source>
</evidence>
<gene>
    <name evidence="2" type="ORF">Tco_1091879</name>
</gene>
<protein>
    <recommendedName>
        <fullName evidence="4">Xylulose kinase-1</fullName>
    </recommendedName>
</protein>
<feature type="compositionally biased region" description="Basic and acidic residues" evidence="1">
    <location>
        <begin position="327"/>
        <end position="336"/>
    </location>
</feature>
<accession>A0ABQ5I880</accession>
<evidence type="ECO:0000256" key="1">
    <source>
        <dbReference type="SAM" id="MobiDB-lite"/>
    </source>
</evidence>
<reference evidence="2" key="1">
    <citation type="journal article" date="2022" name="Int. J. Mol. Sci.">
        <title>Draft Genome of Tanacetum Coccineum: Genomic Comparison of Closely Related Tanacetum-Family Plants.</title>
        <authorList>
            <person name="Yamashiro T."/>
            <person name="Shiraishi A."/>
            <person name="Nakayama K."/>
            <person name="Satake H."/>
        </authorList>
    </citation>
    <scope>NUCLEOTIDE SEQUENCE</scope>
</reference>
<dbReference type="Proteomes" id="UP001151760">
    <property type="component" value="Unassembled WGS sequence"/>
</dbReference>
<name>A0ABQ5I880_9ASTR</name>
<evidence type="ECO:0008006" key="4">
    <source>
        <dbReference type="Google" id="ProtNLM"/>
    </source>
</evidence>
<feature type="region of interest" description="Disordered" evidence="1">
    <location>
        <begin position="134"/>
        <end position="173"/>
    </location>
</feature>